<reference evidence="1" key="1">
    <citation type="submission" date="2021-01" db="EMBL/GenBank/DDBJ databases">
        <title>Deciphering the adaptive evolutionary patterns associated with biogeogrpahic diversity in the finger millet blast pathogen Magnaporthe oryzae in Eastern Africa.</title>
        <authorList>
            <person name="Onyema G."/>
            <person name="Shittu T.A."/>
            <person name="Dodsworth S."/>
            <person name="Devilliers S."/>
            <person name="Muthumeenakshi S."/>
            <person name="Sreenivasaprasad S."/>
        </authorList>
    </citation>
    <scope>NUCLEOTIDE SEQUENCE</scope>
    <source>
        <strain evidence="1">D15/s37</strain>
    </source>
</reference>
<dbReference type="Proteomes" id="UP001059893">
    <property type="component" value="Unassembled WGS sequence"/>
</dbReference>
<accession>A0ABQ8NYI7</accession>
<evidence type="ECO:0000313" key="2">
    <source>
        <dbReference type="Proteomes" id="UP001059893"/>
    </source>
</evidence>
<gene>
    <name evidence="1" type="ORF">MCOR33_000929</name>
</gene>
<name>A0ABQ8NYI7_PYRGI</name>
<sequence length="136" mass="15185">MKAIQAAYSSLICFVGCAASAQGLCYSRSQFDFLVALGLGEFSPFIIFLNSFCLLQLIFHSLSLSIICPATFSVKEEATSMEFVKSKRNKGVEEKKRKHYFYENYSSIRFLSYQAILVASVADLCDIETIEVSSGR</sequence>
<dbReference type="EMBL" id="JABSND010000008">
    <property type="protein sequence ID" value="KAI6303946.1"/>
    <property type="molecule type" value="Genomic_DNA"/>
</dbReference>
<evidence type="ECO:0000313" key="1">
    <source>
        <dbReference type="EMBL" id="KAI6303946.1"/>
    </source>
</evidence>
<proteinExistence type="predicted"/>
<organism evidence="1 2">
    <name type="scientific">Pyricularia grisea</name>
    <name type="common">Crabgrass-specific blast fungus</name>
    <name type="synonym">Magnaporthe grisea</name>
    <dbReference type="NCBI Taxonomy" id="148305"/>
    <lineage>
        <taxon>Eukaryota</taxon>
        <taxon>Fungi</taxon>
        <taxon>Dikarya</taxon>
        <taxon>Ascomycota</taxon>
        <taxon>Pezizomycotina</taxon>
        <taxon>Sordariomycetes</taxon>
        <taxon>Sordariomycetidae</taxon>
        <taxon>Magnaporthales</taxon>
        <taxon>Pyriculariaceae</taxon>
        <taxon>Pyricularia</taxon>
    </lineage>
</organism>
<comment type="caution">
    <text evidence="1">The sequence shown here is derived from an EMBL/GenBank/DDBJ whole genome shotgun (WGS) entry which is preliminary data.</text>
</comment>
<protein>
    <submittedName>
        <fullName evidence="1">Uncharacterized protein</fullName>
    </submittedName>
</protein>
<keyword evidence="2" id="KW-1185">Reference proteome</keyword>